<dbReference type="InterPro" id="IPR000477">
    <property type="entry name" value="RT_dom"/>
</dbReference>
<feature type="domain" description="CCHC-type" evidence="10">
    <location>
        <begin position="391"/>
        <end position="407"/>
    </location>
</feature>
<keyword evidence="13" id="KW-1185">Reference proteome</keyword>
<dbReference type="FunFam" id="1.10.340.70:FF:000001">
    <property type="entry name" value="Retrovirus-related Pol polyprotein from transposon gypsy-like Protein"/>
    <property type="match status" value="1"/>
</dbReference>
<accession>A0AAV6UMR3</accession>
<evidence type="ECO:0000256" key="3">
    <source>
        <dbReference type="ARBA" id="ARBA00022695"/>
    </source>
</evidence>
<evidence type="ECO:0000256" key="4">
    <source>
        <dbReference type="ARBA" id="ARBA00022722"/>
    </source>
</evidence>
<feature type="region of interest" description="Disordered" evidence="9">
    <location>
        <begin position="334"/>
        <end position="381"/>
    </location>
</feature>
<keyword evidence="8" id="KW-0863">Zinc-finger</keyword>
<dbReference type="InterPro" id="IPR041373">
    <property type="entry name" value="RT_RNaseH"/>
</dbReference>
<dbReference type="GO" id="GO:0008270">
    <property type="term" value="F:zinc ion binding"/>
    <property type="evidence" value="ECO:0007669"/>
    <property type="project" value="UniProtKB-KW"/>
</dbReference>
<keyword evidence="5" id="KW-0255">Endonuclease</keyword>
<dbReference type="PROSITE" id="PS50994">
    <property type="entry name" value="INTEGRASE"/>
    <property type="match status" value="1"/>
</dbReference>
<evidence type="ECO:0000256" key="1">
    <source>
        <dbReference type="ARBA" id="ARBA00012493"/>
    </source>
</evidence>
<dbReference type="InterPro" id="IPR041588">
    <property type="entry name" value="Integrase_H2C2"/>
</dbReference>
<dbReference type="EMBL" id="JAFNEN010000354">
    <property type="protein sequence ID" value="KAG8184898.1"/>
    <property type="molecule type" value="Genomic_DNA"/>
</dbReference>
<keyword evidence="4" id="KW-0540">Nuclease</keyword>
<dbReference type="InterPro" id="IPR012337">
    <property type="entry name" value="RNaseH-like_sf"/>
</dbReference>
<dbReference type="InterPro" id="IPR036397">
    <property type="entry name" value="RNaseH_sf"/>
</dbReference>
<dbReference type="Pfam" id="PF00665">
    <property type="entry name" value="rve"/>
    <property type="match status" value="1"/>
</dbReference>
<evidence type="ECO:0000259" key="10">
    <source>
        <dbReference type="PROSITE" id="PS50158"/>
    </source>
</evidence>
<dbReference type="GO" id="GO:0003676">
    <property type="term" value="F:nucleic acid binding"/>
    <property type="evidence" value="ECO:0007669"/>
    <property type="project" value="InterPro"/>
</dbReference>
<dbReference type="InterPro" id="IPR043502">
    <property type="entry name" value="DNA/RNA_pol_sf"/>
</dbReference>
<dbReference type="PANTHER" id="PTHR37984">
    <property type="entry name" value="PROTEIN CBG26694"/>
    <property type="match status" value="1"/>
</dbReference>
<dbReference type="InterPro" id="IPR001878">
    <property type="entry name" value="Znf_CCHC"/>
</dbReference>
<name>A0AAV6UMR3_9ARAC</name>
<evidence type="ECO:0000259" key="11">
    <source>
        <dbReference type="PROSITE" id="PS50994"/>
    </source>
</evidence>
<evidence type="ECO:0000256" key="8">
    <source>
        <dbReference type="PROSITE-ProRule" id="PRU00047"/>
    </source>
</evidence>
<dbReference type="PROSITE" id="PS50158">
    <property type="entry name" value="ZF_CCHC"/>
    <property type="match status" value="1"/>
</dbReference>
<dbReference type="Gene3D" id="1.10.340.70">
    <property type="match status" value="1"/>
</dbReference>
<dbReference type="Pfam" id="PF17921">
    <property type="entry name" value="Integrase_H2C2"/>
    <property type="match status" value="1"/>
</dbReference>
<keyword evidence="6" id="KW-0378">Hydrolase</keyword>
<dbReference type="Gene3D" id="3.30.420.10">
    <property type="entry name" value="Ribonuclease H-like superfamily/Ribonuclease H"/>
    <property type="match status" value="1"/>
</dbReference>
<sequence>MKMKPALVVNNIHKPTLQAHSEWSDKLGSIFLLKFDERVSDGQRNATKITIISLHDVTASIIIGASVWDYGADSACDAPLYFEVVSSGCTSIQRRAGEGRVIVLDFAVEKNGYASTREVPSEGHASVLEFAFESSGCTSIQRRAGEGRVIALDFAVEKSGYASTSEVSSEGHASCPGIRLQIKRVHQHPEKSRRGTHPGCTSIQRRAGEGHTRVLDFVFVPSGYFISSGCARHPQQRHRRDAPASLDSSLSPAGAPGTHSSLIEGTRLRLWNPPSSPAGAPGTHGSCIERTRLRLWAPISSPAGEPAPQQLFTEGRASVTGQCQTFSISRKVDNYDEVRQGRNGTRSNDKIEKKENFQSRNPRVENNKQPSNEESRNKRNVERFDRRKTFRCFECGNPNHMRYNCPNLLNQRKESGSRENVNFLKDSTVNPFLTPFLCKGSVNGKGITFLRDTGSSLDVVSRKYVLSDSYTGEIVWVKQPLDVNQISLPLAVVELSGEFGTIQTKAAVCADYLDEGRYILGNRTAVLIKETNGFEFNCNEQLNAMQTRSLTRRIESNNCATEPNNIHTENLEEHDDEINEVDLDEEPVEIPEVDLTSPEMSLINIKYEEFKTAQKNCPELKELFTTVGNRTSGNEKSNYEIDKGLLVKVQNDRMGNVKKLLVIPKELRERVKALCHEGTSAHMGTTKSKDKLTRYFFWPGCFKEMELFCKTCDQCQRAGKPNDKKKAPLKLVPVIQEVFSKINIDACGPLPVSPNGNRYIITAICMSSKYPEAIPVPDIRSVTVVEALLNVFSRMGFPRELQVDQGTSFTSVLTSEFFDRFGIKVRHSSVYHPQSNPVERFHRSLKRLLRSLCLEAGHEWEKHLPSALMALRTVTHESTGFSPAELVFGKNLRTPETLIYEQWLEPEEDNEPVTEYVFELINRLKRCQDLAIAKLTDSQAKNKARYDKNAIKREFREGDLVLVLATGKKSKMAVQWMGPGVIRKKVSDTNYVVERNGKADHIYHVNMLKPYYKRPEHVNLLVSEGEMKFSADQDLDFPFLDNNPDIYDFEDLIEGSDLQNRLDLQQIDQLRLTLNKFSKSFSNKPGLTHLVTHDIELTKEAPFRGRPYRASHRQNEILRCEIQRMLDMHIIEVGESDYVSPMILVEVPGKDPRACVDYRILNDLVRTEYFPLPNIEERVEQVAAAQYITVLDFSKGYWQISLSPRAQRLAAFCTSFGTYRPLRMCFGLKNAPFFFSKLMAELLKGCEEFAVPYLDDIAIFSISWELHLRHLNIVLERISKANLTIKPSKCKFAQNQVKYLGHVVGKGFRTPAEAKVQDVLDFKTPSSKSEIRAFLGLCGYYSRYIHNYSVIAAPLTDALKGKVKKCEVKWNEACEKAFCELKAKLTEKPVLYSPNFELEFIVQTDASDFGMGVVLSQRNSLGEEHPVLYLSKKFAKAELNYSTTEKECASIVFAIKKLHYYLDGRFFVIETDHNPLTWLRNNASSNPRLMRWALILQPYDFKIVHRSGKKHVNADGLSRIMH</sequence>
<dbReference type="SUPFAM" id="SSF53098">
    <property type="entry name" value="Ribonuclease H-like"/>
    <property type="match status" value="1"/>
</dbReference>
<dbReference type="InterPro" id="IPR036875">
    <property type="entry name" value="Znf_CCHC_sf"/>
</dbReference>
<dbReference type="InterPro" id="IPR043128">
    <property type="entry name" value="Rev_trsase/Diguanyl_cyclase"/>
</dbReference>
<dbReference type="InterPro" id="IPR001584">
    <property type="entry name" value="Integrase_cat-core"/>
</dbReference>
<evidence type="ECO:0000313" key="12">
    <source>
        <dbReference type="EMBL" id="KAG8184898.1"/>
    </source>
</evidence>
<evidence type="ECO:0000256" key="6">
    <source>
        <dbReference type="ARBA" id="ARBA00022801"/>
    </source>
</evidence>
<proteinExistence type="predicted"/>
<feature type="domain" description="Integrase catalytic" evidence="11">
    <location>
        <begin position="729"/>
        <end position="891"/>
    </location>
</feature>
<dbReference type="Pfam" id="PF00078">
    <property type="entry name" value="RVT_1"/>
    <property type="match status" value="1"/>
</dbReference>
<dbReference type="Gene3D" id="3.10.20.370">
    <property type="match status" value="1"/>
</dbReference>
<feature type="compositionally biased region" description="Low complexity" evidence="9">
    <location>
        <begin position="243"/>
        <end position="256"/>
    </location>
</feature>
<evidence type="ECO:0000313" key="13">
    <source>
        <dbReference type="Proteomes" id="UP000827092"/>
    </source>
</evidence>
<dbReference type="CDD" id="cd09274">
    <property type="entry name" value="RNase_HI_RT_Ty3"/>
    <property type="match status" value="1"/>
</dbReference>
<dbReference type="GO" id="GO:0016787">
    <property type="term" value="F:hydrolase activity"/>
    <property type="evidence" value="ECO:0007669"/>
    <property type="project" value="UniProtKB-KW"/>
</dbReference>
<dbReference type="Gene3D" id="3.10.10.10">
    <property type="entry name" value="HIV Type 1 Reverse Transcriptase, subunit A, domain 1"/>
    <property type="match status" value="1"/>
</dbReference>
<dbReference type="FunFam" id="3.30.70.270:FF:000020">
    <property type="entry name" value="Transposon Tf2-6 polyprotein-like Protein"/>
    <property type="match status" value="1"/>
</dbReference>
<dbReference type="FunFam" id="3.30.420.10:FF:000032">
    <property type="entry name" value="Retrovirus-related Pol polyprotein from transposon 297-like Protein"/>
    <property type="match status" value="1"/>
</dbReference>
<dbReference type="GO" id="GO:0015074">
    <property type="term" value="P:DNA integration"/>
    <property type="evidence" value="ECO:0007669"/>
    <property type="project" value="InterPro"/>
</dbReference>
<keyword evidence="8" id="KW-0862">Zinc</keyword>
<reference evidence="12 13" key="1">
    <citation type="journal article" date="2022" name="Nat. Ecol. Evol.">
        <title>A masculinizing supergene underlies an exaggerated male reproductive morph in a spider.</title>
        <authorList>
            <person name="Hendrickx F."/>
            <person name="De Corte Z."/>
            <person name="Sonet G."/>
            <person name="Van Belleghem S.M."/>
            <person name="Kostlbacher S."/>
            <person name="Vangestel C."/>
        </authorList>
    </citation>
    <scope>NUCLEOTIDE SEQUENCE [LARGE SCALE GENOMIC DNA]</scope>
    <source>
        <strain evidence="12">W744_W776</strain>
    </source>
</reference>
<comment type="caution">
    <text evidence="12">The sequence shown here is derived from an EMBL/GenBank/DDBJ whole genome shotgun (WGS) entry which is preliminary data.</text>
</comment>
<protein>
    <recommendedName>
        <fullName evidence="1">RNA-directed DNA polymerase</fullName>
        <ecNumber evidence="1">2.7.7.49</ecNumber>
    </recommendedName>
</protein>
<gene>
    <name evidence="12" type="ORF">JTE90_017753</name>
</gene>
<keyword evidence="8" id="KW-0479">Metal-binding</keyword>
<keyword evidence="3" id="KW-0548">Nucleotidyltransferase</keyword>
<keyword evidence="7" id="KW-0695">RNA-directed DNA polymerase</keyword>
<dbReference type="FunFam" id="3.10.20.370:FF:000001">
    <property type="entry name" value="Retrovirus-related Pol polyprotein from transposon 17.6-like protein"/>
    <property type="match status" value="1"/>
</dbReference>
<dbReference type="Gene3D" id="3.30.70.270">
    <property type="match status" value="2"/>
</dbReference>
<dbReference type="PANTHER" id="PTHR37984:SF5">
    <property type="entry name" value="PROTEIN NYNRIN-LIKE"/>
    <property type="match status" value="1"/>
</dbReference>
<dbReference type="SUPFAM" id="SSF57756">
    <property type="entry name" value="Retrovirus zinc finger-like domains"/>
    <property type="match status" value="1"/>
</dbReference>
<dbReference type="InterPro" id="IPR050951">
    <property type="entry name" value="Retrovirus_Pol_polyprotein"/>
</dbReference>
<keyword evidence="2" id="KW-0808">Transferase</keyword>
<dbReference type="GO" id="GO:0042575">
    <property type="term" value="C:DNA polymerase complex"/>
    <property type="evidence" value="ECO:0007669"/>
    <property type="project" value="UniProtKB-ARBA"/>
</dbReference>
<dbReference type="GO" id="GO:0004519">
    <property type="term" value="F:endonuclease activity"/>
    <property type="evidence" value="ECO:0007669"/>
    <property type="project" value="UniProtKB-KW"/>
</dbReference>
<dbReference type="GO" id="GO:0003964">
    <property type="term" value="F:RNA-directed DNA polymerase activity"/>
    <property type="evidence" value="ECO:0007669"/>
    <property type="project" value="UniProtKB-KW"/>
</dbReference>
<evidence type="ECO:0000256" key="9">
    <source>
        <dbReference type="SAM" id="MobiDB-lite"/>
    </source>
</evidence>
<dbReference type="Pfam" id="PF17917">
    <property type="entry name" value="RT_RNaseH"/>
    <property type="match status" value="1"/>
</dbReference>
<dbReference type="Proteomes" id="UP000827092">
    <property type="component" value="Unassembled WGS sequence"/>
</dbReference>
<dbReference type="EC" id="2.7.7.49" evidence="1"/>
<organism evidence="12 13">
    <name type="scientific">Oedothorax gibbosus</name>
    <dbReference type="NCBI Taxonomy" id="931172"/>
    <lineage>
        <taxon>Eukaryota</taxon>
        <taxon>Metazoa</taxon>
        <taxon>Ecdysozoa</taxon>
        <taxon>Arthropoda</taxon>
        <taxon>Chelicerata</taxon>
        <taxon>Arachnida</taxon>
        <taxon>Araneae</taxon>
        <taxon>Araneomorphae</taxon>
        <taxon>Entelegynae</taxon>
        <taxon>Araneoidea</taxon>
        <taxon>Linyphiidae</taxon>
        <taxon>Erigoninae</taxon>
        <taxon>Oedothorax</taxon>
    </lineage>
</organism>
<dbReference type="SUPFAM" id="SSF56672">
    <property type="entry name" value="DNA/RNA polymerases"/>
    <property type="match status" value="1"/>
</dbReference>
<feature type="compositionally biased region" description="Basic and acidic residues" evidence="9">
    <location>
        <begin position="347"/>
        <end position="381"/>
    </location>
</feature>
<evidence type="ECO:0000256" key="5">
    <source>
        <dbReference type="ARBA" id="ARBA00022759"/>
    </source>
</evidence>
<dbReference type="CDD" id="cd01647">
    <property type="entry name" value="RT_LTR"/>
    <property type="match status" value="1"/>
</dbReference>
<evidence type="ECO:0000256" key="2">
    <source>
        <dbReference type="ARBA" id="ARBA00022679"/>
    </source>
</evidence>
<feature type="region of interest" description="Disordered" evidence="9">
    <location>
        <begin position="230"/>
        <end position="262"/>
    </location>
</feature>
<evidence type="ECO:0000256" key="7">
    <source>
        <dbReference type="ARBA" id="ARBA00022918"/>
    </source>
</evidence>